<dbReference type="SUPFAM" id="SSF53807">
    <property type="entry name" value="Helical backbone' metal receptor"/>
    <property type="match status" value="1"/>
</dbReference>
<evidence type="ECO:0000256" key="2">
    <source>
        <dbReference type="ARBA" id="ARBA00022448"/>
    </source>
</evidence>
<dbReference type="RefSeq" id="WP_090088439.1">
    <property type="nucleotide sequence ID" value="NZ_FOMG01000002.1"/>
</dbReference>
<accession>A0A1I1IG39</accession>
<protein>
    <submittedName>
        <fullName evidence="6">ABC-type Zn uptake system ZnuABC, Zn-binding component ZnuA</fullName>
    </submittedName>
</protein>
<dbReference type="GO" id="GO:0030313">
    <property type="term" value="C:cell envelope"/>
    <property type="evidence" value="ECO:0007669"/>
    <property type="project" value="UniProtKB-SubCell"/>
</dbReference>
<reference evidence="6 7" key="1">
    <citation type="submission" date="2016-10" db="EMBL/GenBank/DDBJ databases">
        <authorList>
            <person name="de Groot N.N."/>
        </authorList>
    </citation>
    <scope>NUCLEOTIDE SEQUENCE [LARGE SCALE GENOMIC DNA]</scope>
    <source>
        <strain evidence="6 7">DSM 12992</strain>
    </source>
</reference>
<dbReference type="PANTHER" id="PTHR42953:SF1">
    <property type="entry name" value="METAL-BINDING PROTEIN HI_0362-RELATED"/>
    <property type="match status" value="1"/>
</dbReference>
<dbReference type="Proteomes" id="UP000199263">
    <property type="component" value="Unassembled WGS sequence"/>
</dbReference>
<evidence type="ECO:0000313" key="6">
    <source>
        <dbReference type="EMBL" id="SFC32150.1"/>
    </source>
</evidence>
<comment type="subcellular location">
    <subcellularLocation>
        <location evidence="1">Cell envelope</location>
    </subcellularLocation>
</comment>
<dbReference type="PANTHER" id="PTHR42953">
    <property type="entry name" value="HIGH-AFFINITY ZINC UPTAKE SYSTEM PROTEIN ZNUA-RELATED"/>
    <property type="match status" value="1"/>
</dbReference>
<keyword evidence="4 5" id="KW-0732">Signal</keyword>
<dbReference type="OrthoDB" id="1929331at2"/>
<evidence type="ECO:0000256" key="3">
    <source>
        <dbReference type="ARBA" id="ARBA00022723"/>
    </source>
</evidence>
<feature type="chain" id="PRO_5011554838" evidence="5">
    <location>
        <begin position="29"/>
        <end position="292"/>
    </location>
</feature>
<evidence type="ECO:0000256" key="5">
    <source>
        <dbReference type="SAM" id="SignalP"/>
    </source>
</evidence>
<keyword evidence="2" id="KW-0813">Transport</keyword>
<proteinExistence type="predicted"/>
<sequence>MKKITFIMIIITIAFSLGISVFSSPLLANTENNPKDARDKYLNIITVNKPQYKMVKKIVKDKHNVEYMFTDEKDINEFKYTREVIQNVSNMDLFIYSGTNFEPWANSFIDELKKGKIGIINLSRGIRLLNYDVNAVSKENPYYFEGLEAYKVALYNVKAAIQDRDPENRDYYEENYKNAVKELDDNIKPYEKKIKSLSDYTFVALNNNFDYLSKDLGLNVIRLDNHEISEFIKLNNLDEKKLVILKDGTEKEAMDLSKYKVVDLWKYDGNMSFDDLILYNIKELTDIIIQNS</sequence>
<evidence type="ECO:0000256" key="1">
    <source>
        <dbReference type="ARBA" id="ARBA00004196"/>
    </source>
</evidence>
<evidence type="ECO:0000256" key="4">
    <source>
        <dbReference type="ARBA" id="ARBA00022729"/>
    </source>
</evidence>
<dbReference type="AlphaFoldDB" id="A0A1I1IG39"/>
<keyword evidence="7" id="KW-1185">Reference proteome</keyword>
<gene>
    <name evidence="6" type="ORF">SAMN05421842_102160</name>
</gene>
<dbReference type="GO" id="GO:0030001">
    <property type="term" value="P:metal ion transport"/>
    <property type="evidence" value="ECO:0007669"/>
    <property type="project" value="InterPro"/>
</dbReference>
<feature type="signal peptide" evidence="5">
    <location>
        <begin position="1"/>
        <end position="28"/>
    </location>
</feature>
<dbReference type="InterPro" id="IPR050492">
    <property type="entry name" value="Bact_metal-bind_prot9"/>
</dbReference>
<evidence type="ECO:0000313" key="7">
    <source>
        <dbReference type="Proteomes" id="UP000199263"/>
    </source>
</evidence>
<name>A0A1I1IG39_9CLOT</name>
<organism evidence="6 7">
    <name type="scientific">Clostridium uliginosum</name>
    <dbReference type="NCBI Taxonomy" id="119641"/>
    <lineage>
        <taxon>Bacteria</taxon>
        <taxon>Bacillati</taxon>
        <taxon>Bacillota</taxon>
        <taxon>Clostridia</taxon>
        <taxon>Eubacteriales</taxon>
        <taxon>Clostridiaceae</taxon>
        <taxon>Clostridium</taxon>
    </lineage>
</organism>
<dbReference type="GO" id="GO:0046872">
    <property type="term" value="F:metal ion binding"/>
    <property type="evidence" value="ECO:0007669"/>
    <property type="project" value="UniProtKB-KW"/>
</dbReference>
<dbReference type="EMBL" id="FOMG01000002">
    <property type="protein sequence ID" value="SFC32150.1"/>
    <property type="molecule type" value="Genomic_DNA"/>
</dbReference>
<dbReference type="Gene3D" id="3.40.50.1980">
    <property type="entry name" value="Nitrogenase molybdenum iron protein domain"/>
    <property type="match status" value="1"/>
</dbReference>
<dbReference type="InterPro" id="IPR006127">
    <property type="entry name" value="ZnuA-like"/>
</dbReference>
<keyword evidence="3" id="KW-0479">Metal-binding</keyword>
<dbReference type="Pfam" id="PF01297">
    <property type="entry name" value="ZnuA"/>
    <property type="match status" value="1"/>
</dbReference>
<dbReference type="STRING" id="119641.SAMN05421842_102160"/>